<dbReference type="Proteomes" id="UP001234989">
    <property type="component" value="Chromosome 3"/>
</dbReference>
<dbReference type="AlphaFoldDB" id="A0AAF0TM86"/>
<reference evidence="2" key="1">
    <citation type="submission" date="2023-08" db="EMBL/GenBank/DDBJ databases">
        <title>A de novo genome assembly of Solanum verrucosum Schlechtendal, a Mexican diploid species geographically isolated from the other diploid A-genome species in potato relatives.</title>
        <authorList>
            <person name="Hosaka K."/>
        </authorList>
    </citation>
    <scope>NUCLEOTIDE SEQUENCE</scope>
    <source>
        <tissue evidence="2">Young leaves</tissue>
    </source>
</reference>
<keyword evidence="3" id="KW-1185">Reference proteome</keyword>
<evidence type="ECO:0000313" key="2">
    <source>
        <dbReference type="EMBL" id="WMV20228.1"/>
    </source>
</evidence>
<dbReference type="EMBL" id="CP133614">
    <property type="protein sequence ID" value="WMV20228.1"/>
    <property type="molecule type" value="Genomic_DNA"/>
</dbReference>
<accession>A0AAF0TM86</accession>
<proteinExistence type="predicted"/>
<organism evidence="2 3">
    <name type="scientific">Solanum verrucosum</name>
    <dbReference type="NCBI Taxonomy" id="315347"/>
    <lineage>
        <taxon>Eukaryota</taxon>
        <taxon>Viridiplantae</taxon>
        <taxon>Streptophyta</taxon>
        <taxon>Embryophyta</taxon>
        <taxon>Tracheophyta</taxon>
        <taxon>Spermatophyta</taxon>
        <taxon>Magnoliopsida</taxon>
        <taxon>eudicotyledons</taxon>
        <taxon>Gunneridae</taxon>
        <taxon>Pentapetalae</taxon>
        <taxon>asterids</taxon>
        <taxon>lamiids</taxon>
        <taxon>Solanales</taxon>
        <taxon>Solanaceae</taxon>
        <taxon>Solanoideae</taxon>
        <taxon>Solaneae</taxon>
        <taxon>Solanum</taxon>
    </lineage>
</organism>
<gene>
    <name evidence="2" type="ORF">MTR67_013613</name>
</gene>
<name>A0AAF0TM86_SOLVR</name>
<protein>
    <submittedName>
        <fullName evidence="2">Uncharacterized protein</fullName>
    </submittedName>
</protein>
<evidence type="ECO:0000313" key="3">
    <source>
        <dbReference type="Proteomes" id="UP001234989"/>
    </source>
</evidence>
<feature type="region of interest" description="Disordered" evidence="1">
    <location>
        <begin position="1"/>
        <end position="20"/>
    </location>
</feature>
<sequence length="84" mass="8839">MSEQAKKARGSLKSGSLHAGGTKTVGAIAREMSGLEGIGLSRQVEALDIVQIAAMLAQIAQLTSTLAESERRRVAEQQSMSEIV</sequence>
<evidence type="ECO:0000256" key="1">
    <source>
        <dbReference type="SAM" id="MobiDB-lite"/>
    </source>
</evidence>